<feature type="compositionally biased region" description="Basic and acidic residues" evidence="7">
    <location>
        <begin position="984"/>
        <end position="1002"/>
    </location>
</feature>
<dbReference type="GO" id="GO:0031519">
    <property type="term" value="C:PcG protein complex"/>
    <property type="evidence" value="ECO:0007669"/>
    <property type="project" value="TreeGrafter"/>
</dbReference>
<dbReference type="InterPro" id="IPR001965">
    <property type="entry name" value="Znf_PHD"/>
</dbReference>
<feature type="region of interest" description="Disordered" evidence="7">
    <location>
        <begin position="1032"/>
        <end position="1101"/>
    </location>
</feature>
<evidence type="ECO:0000256" key="7">
    <source>
        <dbReference type="SAM" id="MobiDB-lite"/>
    </source>
</evidence>
<dbReference type="InterPro" id="IPR019787">
    <property type="entry name" value="Znf_PHD-finger"/>
</dbReference>
<feature type="region of interest" description="Disordered" evidence="7">
    <location>
        <begin position="109"/>
        <end position="137"/>
    </location>
</feature>
<dbReference type="EMBL" id="KQ461175">
    <property type="protein sequence ID" value="KPJ07989.1"/>
    <property type="molecule type" value="Genomic_DNA"/>
</dbReference>
<feature type="region of interest" description="Disordered" evidence="7">
    <location>
        <begin position="1115"/>
        <end position="1134"/>
    </location>
</feature>
<dbReference type="PANTHER" id="PTHR14003:SF23">
    <property type="entry name" value="ZINC FINGER PROTEIN 143"/>
    <property type="match status" value="1"/>
</dbReference>
<feature type="region of interest" description="Disordered" evidence="7">
    <location>
        <begin position="364"/>
        <end position="514"/>
    </location>
</feature>
<dbReference type="InterPro" id="IPR013087">
    <property type="entry name" value="Znf_C2H2_type"/>
</dbReference>
<evidence type="ECO:0000313" key="11">
    <source>
        <dbReference type="Proteomes" id="UP000053240"/>
    </source>
</evidence>
<feature type="compositionally biased region" description="Basic residues" evidence="7">
    <location>
        <begin position="1344"/>
        <end position="1363"/>
    </location>
</feature>
<feature type="region of interest" description="Disordered" evidence="7">
    <location>
        <begin position="658"/>
        <end position="723"/>
    </location>
</feature>
<dbReference type="GO" id="GO:0000981">
    <property type="term" value="F:DNA-binding transcription factor activity, RNA polymerase II-specific"/>
    <property type="evidence" value="ECO:0007669"/>
    <property type="project" value="TreeGrafter"/>
</dbReference>
<feature type="compositionally biased region" description="Basic residues" evidence="7">
    <location>
        <begin position="1159"/>
        <end position="1169"/>
    </location>
</feature>
<feature type="compositionally biased region" description="Basic and acidic residues" evidence="7">
    <location>
        <begin position="960"/>
        <end position="975"/>
    </location>
</feature>
<dbReference type="FunCoup" id="A0A194QRN3">
    <property type="interactions" value="252"/>
</dbReference>
<feature type="region of interest" description="Disordered" evidence="7">
    <location>
        <begin position="533"/>
        <end position="570"/>
    </location>
</feature>
<keyword evidence="5" id="KW-0539">Nucleus</keyword>
<feature type="compositionally biased region" description="Basic and acidic residues" evidence="7">
    <location>
        <begin position="688"/>
        <end position="701"/>
    </location>
</feature>
<feature type="compositionally biased region" description="Low complexity" evidence="7">
    <location>
        <begin position="1512"/>
        <end position="1525"/>
    </location>
</feature>
<feature type="region of interest" description="Disordered" evidence="7">
    <location>
        <begin position="1492"/>
        <end position="1527"/>
    </location>
</feature>
<gene>
    <name evidence="10" type="ORF">RR48_12831</name>
</gene>
<dbReference type="GO" id="GO:0000785">
    <property type="term" value="C:chromatin"/>
    <property type="evidence" value="ECO:0007669"/>
    <property type="project" value="TreeGrafter"/>
</dbReference>
<dbReference type="InterPro" id="IPR019786">
    <property type="entry name" value="Zinc_finger_PHD-type_CS"/>
</dbReference>
<dbReference type="Gene3D" id="3.30.160.60">
    <property type="entry name" value="Classic Zinc Finger"/>
    <property type="match status" value="1"/>
</dbReference>
<evidence type="ECO:0000256" key="5">
    <source>
        <dbReference type="ARBA" id="ARBA00023242"/>
    </source>
</evidence>
<feature type="domain" description="C2H2-type" evidence="9">
    <location>
        <begin position="899"/>
        <end position="926"/>
    </location>
</feature>
<reference evidence="10 11" key="1">
    <citation type="journal article" date="2015" name="Nat. Commun.">
        <title>Outbred genome sequencing and CRISPR/Cas9 gene editing in butterflies.</title>
        <authorList>
            <person name="Li X."/>
            <person name="Fan D."/>
            <person name="Zhang W."/>
            <person name="Liu G."/>
            <person name="Zhang L."/>
            <person name="Zhao L."/>
            <person name="Fang X."/>
            <person name="Chen L."/>
            <person name="Dong Y."/>
            <person name="Chen Y."/>
            <person name="Ding Y."/>
            <person name="Zhao R."/>
            <person name="Feng M."/>
            <person name="Zhu Y."/>
            <person name="Feng Y."/>
            <person name="Jiang X."/>
            <person name="Zhu D."/>
            <person name="Xiang H."/>
            <person name="Feng X."/>
            <person name="Li S."/>
            <person name="Wang J."/>
            <person name="Zhang G."/>
            <person name="Kronforst M.R."/>
            <person name="Wang W."/>
        </authorList>
    </citation>
    <scope>NUCLEOTIDE SEQUENCE [LARGE SCALE GENOMIC DNA]</scope>
    <source>
        <strain evidence="10">Ya'a_city_454_Pm</strain>
        <tissue evidence="10">Whole body</tissue>
    </source>
</reference>
<evidence type="ECO:0000256" key="2">
    <source>
        <dbReference type="ARBA" id="ARBA00022737"/>
    </source>
</evidence>
<feature type="region of interest" description="Disordered" evidence="7">
    <location>
        <begin position="47"/>
        <end position="78"/>
    </location>
</feature>
<dbReference type="InterPro" id="IPR011011">
    <property type="entry name" value="Znf_FYVE_PHD"/>
</dbReference>
<dbReference type="PROSITE" id="PS50157">
    <property type="entry name" value="ZINC_FINGER_C2H2_2"/>
    <property type="match status" value="1"/>
</dbReference>
<dbReference type="PROSITE" id="PS01359">
    <property type="entry name" value="ZF_PHD_1"/>
    <property type="match status" value="1"/>
</dbReference>
<feature type="region of interest" description="Disordered" evidence="7">
    <location>
        <begin position="1407"/>
        <end position="1458"/>
    </location>
</feature>
<evidence type="ECO:0000256" key="3">
    <source>
        <dbReference type="ARBA" id="ARBA00022771"/>
    </source>
</evidence>
<feature type="region of interest" description="Disordered" evidence="7">
    <location>
        <begin position="1298"/>
        <end position="1368"/>
    </location>
</feature>
<dbReference type="SMART" id="SM00249">
    <property type="entry name" value="PHD"/>
    <property type="match status" value="1"/>
</dbReference>
<dbReference type="PROSITE" id="PS00028">
    <property type="entry name" value="ZINC_FINGER_C2H2_1"/>
    <property type="match status" value="3"/>
</dbReference>
<feature type="region of interest" description="Disordered" evidence="7">
    <location>
        <begin position="599"/>
        <end position="627"/>
    </location>
</feature>
<evidence type="ECO:0000259" key="9">
    <source>
        <dbReference type="PROSITE" id="PS50157"/>
    </source>
</evidence>
<feature type="compositionally biased region" description="Low complexity" evidence="7">
    <location>
        <begin position="377"/>
        <end position="389"/>
    </location>
</feature>
<dbReference type="SMART" id="SM00355">
    <property type="entry name" value="ZnF_C2H2"/>
    <property type="match status" value="6"/>
</dbReference>
<name>A0A194QRN3_PAPMA</name>
<dbReference type="Gene3D" id="3.30.40.10">
    <property type="entry name" value="Zinc/RING finger domain, C3HC4 (zinc finger)"/>
    <property type="match status" value="1"/>
</dbReference>
<dbReference type="Proteomes" id="UP000053240">
    <property type="component" value="Unassembled WGS sequence"/>
</dbReference>
<evidence type="ECO:0000256" key="6">
    <source>
        <dbReference type="PROSITE-ProRule" id="PRU00042"/>
    </source>
</evidence>
<feature type="compositionally biased region" description="Polar residues" evidence="7">
    <location>
        <begin position="533"/>
        <end position="544"/>
    </location>
</feature>
<feature type="compositionally biased region" description="Basic and acidic residues" evidence="7">
    <location>
        <begin position="1333"/>
        <end position="1343"/>
    </location>
</feature>
<feature type="compositionally biased region" description="Basic residues" evidence="7">
    <location>
        <begin position="1220"/>
        <end position="1230"/>
    </location>
</feature>
<dbReference type="PANTHER" id="PTHR14003">
    <property type="entry name" value="TRANSCRIPTIONAL REPRESSOR PROTEIN YY"/>
    <property type="match status" value="1"/>
</dbReference>
<feature type="compositionally biased region" description="Acidic residues" evidence="7">
    <location>
        <begin position="478"/>
        <end position="487"/>
    </location>
</feature>
<organism evidence="10 11">
    <name type="scientific">Papilio machaon</name>
    <name type="common">Old World swallowtail butterfly</name>
    <dbReference type="NCBI Taxonomy" id="76193"/>
    <lineage>
        <taxon>Eukaryota</taxon>
        <taxon>Metazoa</taxon>
        <taxon>Ecdysozoa</taxon>
        <taxon>Arthropoda</taxon>
        <taxon>Hexapoda</taxon>
        <taxon>Insecta</taxon>
        <taxon>Pterygota</taxon>
        <taxon>Neoptera</taxon>
        <taxon>Endopterygota</taxon>
        <taxon>Lepidoptera</taxon>
        <taxon>Glossata</taxon>
        <taxon>Ditrysia</taxon>
        <taxon>Papilionoidea</taxon>
        <taxon>Papilionidae</taxon>
        <taxon>Papilioninae</taxon>
        <taxon>Papilio</taxon>
    </lineage>
</organism>
<dbReference type="CDD" id="cd15505">
    <property type="entry name" value="PHD_ING"/>
    <property type="match status" value="1"/>
</dbReference>
<feature type="compositionally biased region" description="Polar residues" evidence="7">
    <location>
        <begin position="406"/>
        <end position="417"/>
    </location>
</feature>
<keyword evidence="3 6" id="KW-0863">Zinc-finger</keyword>
<sequence>METNLYYCSRTGRTISEKTMEDGNITNTRDDKIGSASLTNFYVERPAKTNGHDFTGEPSSPPDTFYGPRRSSADASQDEKFRKRINPLRIHLGKRPFVDTSASYNNASKKKKHFVVKPSESNAQKNVNPRAPKLLPKRVDRNPFHNVVPQVDTSMDNEQDKPVPRLVPKSQLVQFKKGKTEKGPQLKEYAQSLGLQPMVKFKCRKCCSMSFKTLAMLKEHQLICRAQVKEPALSPESVSNSDNNAGGPSRVTRKVYLCSACGTYYENWNLFLHMREVHNRHICLFCLGMFSKAEKLSAHLTNKHNVQEFNYNSKEDFVNVYNGTLYLMCCACDEICSEKDDFFNHDCNNVKPKPVPVLVSKKPNNVHHIKNVNEPLKSCNTTTTSSKNSLKPVSSDKIEANDAKTETVTTPKATVDTSDCEPVNSDASISSDSSLSTSKDISNTLDSVIGPDSLKPGTDTHETSTPDTSRLHLPNGDDSIEQSDDSDSPIPDEVHPSTPLSNVEENSQLPEREKEAGGIKLKLSLNNANSPVIINSTVDPTVGQQYKPPSRVRRPPKRYEKDTSQELLTPPRQPSIKMTICDKADSPFVKTTIIENNKETTQKVIMDNSGPTPPAPKDPEPKPDSTIKTTIYDNNLEDSNTLNRVPKLTVRVPKEFLDKDSSSDYSSDSDVGEKMSNDDNNTTIAHQENVKEQSPEKEQVKSEVPIEESVVKDEPEQQPEAKVQATDENIHPNLEPEVKTEVKEEILNVEDPSPTDSVPAIELTLDRPLDKYPLKDLLKVFLASTVINCIYCNHARKIAVNCEQLALHLVAEHRFSATVNSITAEELLPQTIAAKVKARLQEVCTVFINLDSYDSVDKNKLDITNHLFWKHGTESVLCKKCLQKKWPHVYHFCTPPPIFVCEECTLQFTRAVYLKVHKRFHSEEFPHVCAEENCTEKFVSKRLLAKHAEKHNQMSIESISEEKSLTVDKPTDDSKVLPPEVALIDDKPKEEAGSSETKDETGTGHALKKVKKKKLKDKDALLLDVNLPALNLSESDSSDESDSGVPSSIKDEGQIDKLDDESQEAKPNSLDVTDSVNPTVEHLAKVEESIEPPEEKPDEKQVLEIWDNFKKYQAKVEKQKEKTPPLVPIRKHVCDSDHDYCLIPTEVNGDDDTFGSDKKKNKKSPKKKQSGLSSSSSSSSDSDSSCSCGPNCSCSSSSGGSSSSSSSDSDSSDESGNEKKKTKQLKKLPNRRLSNGSNVDVMAMTETPVLVPEKTEPLIAESDLDTEESETDEEFYDENPQKIANKLYTEKRMLLASVAPSDGGSMSGDVSRAATPVKEEVKQNEEVNVVQHSEPDTKKEKTSSVKKRSKKKKRSKSSKKHTPIKINIPKDVIAKSEVEAPSPLLPNKITISLQSNTVQIPEAPKTVITKPCNPKNSTHENKRASKRRRVPNKFYGYSSDEETPQTTAALKPQLPPKLEWRKEDLPSPVTHKAKKEIPSSVIPQRTFNYTDPIRLTAPIPDPEPPKILMNTESMESNSDSGSSDEGALEIYQPNSVQNSIPVPPPTYLNSGTSSLPYPFQRPAVRQAREGESVYCYCRCPYDEVSEMIACDAEGCAIEWFHFECVGIMVPPKGKWYCPECRKNQGVAAYR</sequence>
<feature type="compositionally biased region" description="Basic and acidic residues" evidence="7">
    <location>
        <begin position="394"/>
        <end position="405"/>
    </location>
</feature>
<dbReference type="InterPro" id="IPR036236">
    <property type="entry name" value="Znf_C2H2_sf"/>
</dbReference>
<feature type="region of interest" description="Disordered" evidence="7">
    <location>
        <begin position="951"/>
        <end position="1010"/>
    </location>
</feature>
<feature type="domain" description="PHD-type" evidence="8">
    <location>
        <begin position="1572"/>
        <end position="1623"/>
    </location>
</feature>
<feature type="compositionally biased region" description="Acidic residues" evidence="7">
    <location>
        <begin position="1262"/>
        <end position="1277"/>
    </location>
</feature>
<feature type="compositionally biased region" description="Low complexity" evidence="7">
    <location>
        <begin position="1170"/>
        <end position="1209"/>
    </location>
</feature>
<dbReference type="SUPFAM" id="SSF57667">
    <property type="entry name" value="beta-beta-alpha zinc fingers"/>
    <property type="match status" value="1"/>
</dbReference>
<evidence type="ECO:0000256" key="1">
    <source>
        <dbReference type="ARBA" id="ARBA00022723"/>
    </source>
</evidence>
<dbReference type="GO" id="GO:0005667">
    <property type="term" value="C:transcription regulator complex"/>
    <property type="evidence" value="ECO:0007669"/>
    <property type="project" value="TreeGrafter"/>
</dbReference>
<feature type="compositionally biased region" description="Basic and acidic residues" evidence="7">
    <location>
        <begin position="1082"/>
        <end position="1101"/>
    </location>
</feature>
<protein>
    <submittedName>
        <fullName evidence="10">Chromatin modification-related protein png2</fullName>
    </submittedName>
</protein>
<keyword evidence="2" id="KW-0677">Repeat</keyword>
<evidence type="ECO:0000259" key="8">
    <source>
        <dbReference type="PROSITE" id="PS50016"/>
    </source>
</evidence>
<proteinExistence type="predicted"/>
<feature type="region of interest" description="Disordered" evidence="7">
    <location>
        <begin position="1141"/>
        <end position="1281"/>
    </location>
</feature>
<dbReference type="InterPro" id="IPR013083">
    <property type="entry name" value="Znf_RING/FYVE/PHD"/>
</dbReference>
<feature type="compositionally biased region" description="Low complexity" evidence="7">
    <location>
        <begin position="425"/>
        <end position="442"/>
    </location>
</feature>
<keyword evidence="11" id="KW-1185">Reference proteome</keyword>
<feature type="compositionally biased region" description="Polar residues" evidence="7">
    <location>
        <begin position="498"/>
        <end position="509"/>
    </location>
</feature>
<evidence type="ECO:0000313" key="10">
    <source>
        <dbReference type="EMBL" id="KPJ07989.1"/>
    </source>
</evidence>
<dbReference type="SUPFAM" id="SSF57903">
    <property type="entry name" value="FYVE/PHD zinc finger"/>
    <property type="match status" value="1"/>
</dbReference>
<keyword evidence="4" id="KW-0862">Zinc</keyword>
<accession>A0A194QRN3</accession>
<dbReference type="InParanoid" id="A0A194QRN3"/>
<keyword evidence="1" id="KW-0479">Metal-binding</keyword>
<dbReference type="GO" id="GO:0008270">
    <property type="term" value="F:zinc ion binding"/>
    <property type="evidence" value="ECO:0007669"/>
    <property type="project" value="UniProtKB-KW"/>
</dbReference>
<evidence type="ECO:0000256" key="4">
    <source>
        <dbReference type="ARBA" id="ARBA00022833"/>
    </source>
</evidence>
<dbReference type="PROSITE" id="PS50016">
    <property type="entry name" value="ZF_PHD_2"/>
    <property type="match status" value="1"/>
</dbReference>
<dbReference type="GO" id="GO:0000978">
    <property type="term" value="F:RNA polymerase II cis-regulatory region sequence-specific DNA binding"/>
    <property type="evidence" value="ECO:0007669"/>
    <property type="project" value="TreeGrafter"/>
</dbReference>